<accession>A0A6L3VLU4</accession>
<protein>
    <submittedName>
        <fullName evidence="1">Tetratricopeptide repeat protein</fullName>
    </submittedName>
</protein>
<proteinExistence type="predicted"/>
<gene>
    <name evidence="1" type="ORF">F9B16_33470</name>
</gene>
<name>A0A6L3VLU4_9ACTN</name>
<dbReference type="AlphaFoldDB" id="A0A6L3VLU4"/>
<evidence type="ECO:0000313" key="1">
    <source>
        <dbReference type="EMBL" id="KAB2370974.1"/>
    </source>
</evidence>
<keyword evidence="2" id="KW-1185">Reference proteome</keyword>
<dbReference type="Pfam" id="PF07721">
    <property type="entry name" value="TPR_4"/>
    <property type="match status" value="2"/>
</dbReference>
<reference evidence="1 2" key="1">
    <citation type="submission" date="2019-09" db="EMBL/GenBank/DDBJ databases">
        <title>Actinomadura physcomitrii sp. nov., a novel actinomycete isolated from moss [Physcomitrium sphaericum (Ludw) Fuernr].</title>
        <authorList>
            <person name="Liu C."/>
            <person name="Zhuang X."/>
        </authorList>
    </citation>
    <scope>NUCLEOTIDE SEQUENCE [LARGE SCALE GENOMIC DNA]</scope>
    <source>
        <strain evidence="1 2">CYP1-1B</strain>
    </source>
</reference>
<dbReference type="InterPro" id="IPR011990">
    <property type="entry name" value="TPR-like_helical_dom_sf"/>
</dbReference>
<organism evidence="1 2">
    <name type="scientific">Actinomadura montaniterrae</name>
    <dbReference type="NCBI Taxonomy" id="1803903"/>
    <lineage>
        <taxon>Bacteria</taxon>
        <taxon>Bacillati</taxon>
        <taxon>Actinomycetota</taxon>
        <taxon>Actinomycetes</taxon>
        <taxon>Streptosporangiales</taxon>
        <taxon>Thermomonosporaceae</taxon>
        <taxon>Actinomadura</taxon>
    </lineage>
</organism>
<dbReference type="InterPro" id="IPR011717">
    <property type="entry name" value="TPR-4"/>
</dbReference>
<dbReference type="SUPFAM" id="SSF48452">
    <property type="entry name" value="TPR-like"/>
    <property type="match status" value="1"/>
</dbReference>
<dbReference type="OrthoDB" id="3698213at2"/>
<sequence>MPRRHPNAPRRETIPIWVSPFDAGSLASEAARCMRQLGNLAEAERQARQIIKLRADSHTRSRAFATLLLVTVLIAQGRPDEACFQAAKHSTSSRD</sequence>
<dbReference type="GO" id="GO:0042802">
    <property type="term" value="F:identical protein binding"/>
    <property type="evidence" value="ECO:0007669"/>
    <property type="project" value="InterPro"/>
</dbReference>
<comment type="caution">
    <text evidence="1">The sequence shown here is derived from an EMBL/GenBank/DDBJ whole genome shotgun (WGS) entry which is preliminary data.</text>
</comment>
<dbReference type="Proteomes" id="UP000483004">
    <property type="component" value="Unassembled WGS sequence"/>
</dbReference>
<dbReference type="Gene3D" id="1.25.40.10">
    <property type="entry name" value="Tetratricopeptide repeat domain"/>
    <property type="match status" value="1"/>
</dbReference>
<dbReference type="EMBL" id="WBMR01000134">
    <property type="protein sequence ID" value="KAB2370974.1"/>
    <property type="molecule type" value="Genomic_DNA"/>
</dbReference>
<evidence type="ECO:0000313" key="2">
    <source>
        <dbReference type="Proteomes" id="UP000483004"/>
    </source>
</evidence>